<dbReference type="Proteomes" id="UP001266305">
    <property type="component" value="Unassembled WGS sequence"/>
</dbReference>
<accession>A0ABQ9UHH5</accession>
<proteinExistence type="predicted"/>
<dbReference type="EMBL" id="JASSZA010000012">
    <property type="protein sequence ID" value="KAK2096496.1"/>
    <property type="molecule type" value="Genomic_DNA"/>
</dbReference>
<comment type="caution">
    <text evidence="1">The sequence shown here is derived from an EMBL/GenBank/DDBJ whole genome shotgun (WGS) entry which is preliminary data.</text>
</comment>
<feature type="non-terminal residue" evidence="1">
    <location>
        <position position="1"/>
    </location>
</feature>
<feature type="non-terminal residue" evidence="1">
    <location>
        <position position="53"/>
    </location>
</feature>
<protein>
    <submittedName>
        <fullName evidence="1">Uncharacterized protein</fullName>
    </submittedName>
</protein>
<reference evidence="1 2" key="1">
    <citation type="submission" date="2023-05" db="EMBL/GenBank/DDBJ databases">
        <title>B98-5 Cell Line De Novo Hybrid Assembly: An Optical Mapping Approach.</title>
        <authorList>
            <person name="Kananen K."/>
            <person name="Auerbach J.A."/>
            <person name="Kautto E."/>
            <person name="Blachly J.S."/>
        </authorList>
    </citation>
    <scope>NUCLEOTIDE SEQUENCE [LARGE SCALE GENOMIC DNA]</scope>
    <source>
        <strain evidence="1">B95-8</strain>
        <tissue evidence="1">Cell line</tissue>
    </source>
</reference>
<organism evidence="1 2">
    <name type="scientific">Saguinus oedipus</name>
    <name type="common">Cotton-top tamarin</name>
    <name type="synonym">Oedipomidas oedipus</name>
    <dbReference type="NCBI Taxonomy" id="9490"/>
    <lineage>
        <taxon>Eukaryota</taxon>
        <taxon>Metazoa</taxon>
        <taxon>Chordata</taxon>
        <taxon>Craniata</taxon>
        <taxon>Vertebrata</taxon>
        <taxon>Euteleostomi</taxon>
        <taxon>Mammalia</taxon>
        <taxon>Eutheria</taxon>
        <taxon>Euarchontoglires</taxon>
        <taxon>Primates</taxon>
        <taxon>Haplorrhini</taxon>
        <taxon>Platyrrhini</taxon>
        <taxon>Cebidae</taxon>
        <taxon>Callitrichinae</taxon>
        <taxon>Saguinus</taxon>
    </lineage>
</organism>
<gene>
    <name evidence="1" type="ORF">P7K49_025530</name>
</gene>
<name>A0ABQ9UHH5_SAGOE</name>
<evidence type="ECO:0000313" key="2">
    <source>
        <dbReference type="Proteomes" id="UP001266305"/>
    </source>
</evidence>
<keyword evidence="2" id="KW-1185">Reference proteome</keyword>
<evidence type="ECO:0000313" key="1">
    <source>
        <dbReference type="EMBL" id="KAK2096496.1"/>
    </source>
</evidence>
<sequence length="53" mass="5866">IKESGSMMVAGFRNCCNPNDFNRVTSTTKEVSTTCLLCEEPVLMTMLTTDEES</sequence>